<name>A0A9D3UZI5_9ROSI</name>
<evidence type="ECO:0000313" key="1">
    <source>
        <dbReference type="EMBL" id="KAH1064754.1"/>
    </source>
</evidence>
<sequence length="101" mass="11817">MKRKRRVEAKEEEEEEERRCSLRWRSVKTETCVGGREKEENGELAFGGGVRWPPLSHVEGDSGAHICFLIIFLTNNNNIKIFGQMYYGSNFFFNIYIMGFM</sequence>
<comment type="caution">
    <text evidence="1">The sequence shown here is derived from an EMBL/GenBank/DDBJ whole genome shotgun (WGS) entry which is preliminary data.</text>
</comment>
<accession>A0A9D3UZI5</accession>
<proteinExistence type="predicted"/>
<organism evidence="1 2">
    <name type="scientific">Gossypium stocksii</name>
    <dbReference type="NCBI Taxonomy" id="47602"/>
    <lineage>
        <taxon>Eukaryota</taxon>
        <taxon>Viridiplantae</taxon>
        <taxon>Streptophyta</taxon>
        <taxon>Embryophyta</taxon>
        <taxon>Tracheophyta</taxon>
        <taxon>Spermatophyta</taxon>
        <taxon>Magnoliopsida</taxon>
        <taxon>eudicotyledons</taxon>
        <taxon>Gunneridae</taxon>
        <taxon>Pentapetalae</taxon>
        <taxon>rosids</taxon>
        <taxon>malvids</taxon>
        <taxon>Malvales</taxon>
        <taxon>Malvaceae</taxon>
        <taxon>Malvoideae</taxon>
        <taxon>Gossypium</taxon>
    </lineage>
</organism>
<dbReference type="OrthoDB" id="67700at2759"/>
<protein>
    <submittedName>
        <fullName evidence="1">Uncharacterized protein</fullName>
    </submittedName>
</protein>
<gene>
    <name evidence="1" type="ORF">J1N35_029741</name>
</gene>
<keyword evidence="2" id="KW-1185">Reference proteome</keyword>
<dbReference type="Proteomes" id="UP000828251">
    <property type="component" value="Unassembled WGS sequence"/>
</dbReference>
<dbReference type="EMBL" id="JAIQCV010000009">
    <property type="protein sequence ID" value="KAH1064754.1"/>
    <property type="molecule type" value="Genomic_DNA"/>
</dbReference>
<dbReference type="AlphaFoldDB" id="A0A9D3UZI5"/>
<evidence type="ECO:0000313" key="2">
    <source>
        <dbReference type="Proteomes" id="UP000828251"/>
    </source>
</evidence>
<reference evidence="1 2" key="1">
    <citation type="journal article" date="2021" name="Plant Biotechnol. J.">
        <title>Multi-omics assisted identification of the key and species-specific regulatory components of drought-tolerant mechanisms in Gossypium stocksii.</title>
        <authorList>
            <person name="Yu D."/>
            <person name="Ke L."/>
            <person name="Zhang D."/>
            <person name="Wu Y."/>
            <person name="Sun Y."/>
            <person name="Mei J."/>
            <person name="Sun J."/>
            <person name="Sun Y."/>
        </authorList>
    </citation>
    <scope>NUCLEOTIDE SEQUENCE [LARGE SCALE GENOMIC DNA]</scope>
    <source>
        <strain evidence="2">cv. E1</strain>
        <tissue evidence="1">Leaf</tissue>
    </source>
</reference>